<dbReference type="Proteomes" id="UP001589792">
    <property type="component" value="Unassembled WGS sequence"/>
</dbReference>
<proteinExistence type="predicted"/>
<evidence type="ECO:0000313" key="2">
    <source>
        <dbReference type="EMBL" id="MFC0227786.1"/>
    </source>
</evidence>
<dbReference type="RefSeq" id="WP_380676739.1">
    <property type="nucleotide sequence ID" value="NZ_CP173186.1"/>
</dbReference>
<evidence type="ECO:0008006" key="4">
    <source>
        <dbReference type="Google" id="ProtNLM"/>
    </source>
</evidence>
<evidence type="ECO:0000256" key="1">
    <source>
        <dbReference type="SAM" id="SignalP"/>
    </source>
</evidence>
<reference evidence="2 3" key="1">
    <citation type="submission" date="2024-09" db="EMBL/GenBank/DDBJ databases">
        <authorList>
            <person name="Sun Q."/>
            <person name="Mori K."/>
        </authorList>
    </citation>
    <scope>NUCLEOTIDE SEQUENCE [LARGE SCALE GENOMIC DNA]</scope>
    <source>
        <strain evidence="2 3">CCM 8626</strain>
    </source>
</reference>
<sequence>MSKICWFWLFVSASLWAEQYRDPFQPPQVIPCTIPAVSPADWLLRGIIGSPDLRQGWVVTPQGQWLGLLPQQWLLDGSWQVAGIHPDRIELRARRASDDCPPLGGSVVLALGNKP</sequence>
<keyword evidence="1" id="KW-0732">Signal</keyword>
<name>A0ABV6EFN4_9GAMM</name>
<dbReference type="EMBL" id="JBHLXG010000015">
    <property type="protein sequence ID" value="MFC0227786.1"/>
    <property type="molecule type" value="Genomic_DNA"/>
</dbReference>
<feature type="signal peptide" evidence="1">
    <location>
        <begin position="1"/>
        <end position="17"/>
    </location>
</feature>
<evidence type="ECO:0000313" key="3">
    <source>
        <dbReference type="Proteomes" id="UP001589792"/>
    </source>
</evidence>
<protein>
    <recommendedName>
        <fullName evidence="4">DUF2531 family protein</fullName>
    </recommendedName>
</protein>
<keyword evidence="3" id="KW-1185">Reference proteome</keyword>
<feature type="chain" id="PRO_5046790749" description="DUF2531 family protein" evidence="1">
    <location>
        <begin position="18"/>
        <end position="115"/>
    </location>
</feature>
<organism evidence="2 3">
    <name type="scientific">Serratia aquatilis</name>
    <dbReference type="NCBI Taxonomy" id="1737515"/>
    <lineage>
        <taxon>Bacteria</taxon>
        <taxon>Pseudomonadati</taxon>
        <taxon>Pseudomonadota</taxon>
        <taxon>Gammaproteobacteria</taxon>
        <taxon>Enterobacterales</taxon>
        <taxon>Yersiniaceae</taxon>
        <taxon>Serratia</taxon>
    </lineage>
</organism>
<accession>A0ABV6EFN4</accession>
<comment type="caution">
    <text evidence="2">The sequence shown here is derived from an EMBL/GenBank/DDBJ whole genome shotgun (WGS) entry which is preliminary data.</text>
</comment>
<gene>
    <name evidence="2" type="ORF">ACFFJ3_14975</name>
</gene>